<keyword evidence="4" id="KW-0833">Ubl conjugation pathway</keyword>
<dbReference type="PROSITE" id="PS50086">
    <property type="entry name" value="TBC_RABGAP"/>
    <property type="match status" value="1"/>
</dbReference>
<evidence type="ECO:0000313" key="9">
    <source>
        <dbReference type="EMBL" id="PSC71485.1"/>
    </source>
</evidence>
<feature type="domain" description="Rab-GAP TBC" evidence="7">
    <location>
        <begin position="135"/>
        <end position="329"/>
    </location>
</feature>
<feature type="domain" description="UBC core" evidence="8">
    <location>
        <begin position="1603"/>
        <end position="1773"/>
    </location>
</feature>
<evidence type="ECO:0000256" key="3">
    <source>
        <dbReference type="ARBA" id="ARBA00022679"/>
    </source>
</evidence>
<sequence>MSGGGWQHLAASAKELAGATGTATRRVTASLGKAVLVSGREMRHIVAGDEAGDTAGIVTAPADGRHVEGPCEPAAVQQMEDGYGFSMEVTAEQAAILERCRAKQEHARERWAAAPREEHSGLPPPDVLKKLCRKGVPPDMRRQVWLELSGAKARRARAPPHYYASAALQGHESPFAHQIELDVPRTFPNNAWVQSTAGQDAVRNVLQAFAHHNPRVGYCQSMNYLSAMLLLALGRDEEDAFWVLVSLIDDEDEGLLYRDMYARDLTGTHVEMRCLRELVGRKLPRLGAHLDDLACDMSILATDWFLCLFCTSLPSGTTARVWDALMNEGTKVLFRVALALLKLHEPLLLAQDNPGELLRAARRVAAEAHDRDALMKVAFEGVGSMPMERINSYRARKQREVDREMAERQARANLRAAVAEGRFVVGEGEAELLARNTGGGGGRDGSSGSEADDMADPFGNEPGPPEDIDMEELDDDDDEELLQQALLASLAEVQPGDPQPQAQHLGPAAPSAQAPVATAPAGAGVSGNALLQALQGAMAAAASPAATHPAAAPQQAAGVSGAALLQALAGAMAAGGGFGAAPPAAAPAPQPQQHVPLGVQQMVTPRMRQDRHAVTSKPSTPAPTWTKAADSWTLPRGAQPPDSALLPSVDAAAQGGAVQQACSKVAGQTVTLGAGGAAGMHLTLTPAEPAGSLRLSASAVDAAVARLPAGTNLVLSLQAAWLRGAEVLAAPEGAAPGVAAVVALWQARLAKRAAGVLSSDDDDDLFFAGGKHRSAFMQALESATVAPGFLASMVAVASTPAEVALWEGILRDSFAALSKFSFLDAEKSEGAMRRLDVVTQCPGLRRFLAACLAREAVAAARMRGREFVNRSILAPLLAVGTLATLGAQSVLPLAFPAKECFMQLRNYPRNRGTQVESEYSSLRRSLQRLAGAAHEILKRVATMKPADSPLRGREVLPAWLAAAAGSSVARAEAGSYIERVLSHRTATFYSAPDSFMIGCLSVCLRFCRPFLDKPEKKQGALQHLDPSFYQKQRHRFAGGSRERSLAGTLLPPAPAGAWPFVSPDRPDSEMPHFVAEMFFATQRMVRVGLLPAVNRYQALAKVLNRAAGEEDEDIPLEEKASTVDQWLLYDGMKAQLLDPDFANDTVHLVELQARWLVGLLSRGPAAAMEAFSIIPESVVRDMTAWLSFLIHNHSTELLGGMDIGVLVACLTGLLKHTDLVTSPPVHQSIVTLLLAMLSPQLTASSYGGRRGTLGPRHVSPAEAALGAAVLGTGAAQTELLPALMAAYSHADHVVGLDVDKDQYDKFHLRGCIDALLVELWRDPACAASLTAAAQAGGGAFAAFVGAVLNDLMYLLKDSLSRLEDIHALEVSKADAARWAAVPPREQQEKQAFYESQQSTTRGFMRMAVSTLSMLKTLVENGAVRQGFMHESVVGKAAGAAIHFIEVLVGPKCVELQVERPEQYHFNRDQLLVSMVYFTVRLAEQPAFVQAVSAVPDYDETIIQRAVQALSDSQLGEYEHRRRLEALAAAVRQLRGEGGTAAAEAGGAGAPDLSFPQEEPADLESAYVAAVEELSVGDFDSEAPRAYNRSFAAKAERQEGDTSAKLKALSKEVRGFSGRTRLPIYAAASICIRYDQNRTDKMRALITGPEDTPYYGGCFIFDVYFPDDYPAVPPLMELETTGGGIARFNPNTYADGKVCLSLLGTWHGGDESEKWRPGSSNLFQVLLSLQGMIFISDPYYNEPAYEGMRGTEEGMTSSLKYNSDIWLNNIRYAMIGQLKSPRPGFEAVTRAHFRLLRWRIMRQCAKWMEQATALDPLFQKRLRDAVVELHGLLAAL</sequence>
<evidence type="ECO:0000256" key="1">
    <source>
        <dbReference type="ARBA" id="ARBA00004123"/>
    </source>
</evidence>
<dbReference type="SUPFAM" id="SSF47923">
    <property type="entry name" value="Ypt/Rab-GAP domain of gyp1p"/>
    <property type="match status" value="2"/>
</dbReference>
<dbReference type="UniPathway" id="UPA00143"/>
<comment type="subcellular location">
    <subcellularLocation>
        <location evidence="1">Nucleus</location>
    </subcellularLocation>
</comment>
<dbReference type="EMBL" id="LHPF02000014">
    <property type="protein sequence ID" value="PSC71485.1"/>
    <property type="molecule type" value="Genomic_DNA"/>
</dbReference>
<dbReference type="PANTHER" id="PTHR13931:SF2">
    <property type="entry name" value="UBIQUITIN CONJUGATION FACTOR E4 B"/>
    <property type="match status" value="1"/>
</dbReference>
<evidence type="ECO:0000256" key="2">
    <source>
        <dbReference type="ARBA" id="ARBA00004906"/>
    </source>
</evidence>
<proteinExistence type="predicted"/>
<dbReference type="SUPFAM" id="SSF54495">
    <property type="entry name" value="UBC-like"/>
    <property type="match status" value="1"/>
</dbReference>
<dbReference type="Gene3D" id="1.10.472.80">
    <property type="entry name" value="Ypt/Rab-GAP domain of gyp1p, domain 3"/>
    <property type="match status" value="1"/>
</dbReference>
<feature type="region of interest" description="Disordered" evidence="6">
    <location>
        <begin position="434"/>
        <end position="472"/>
    </location>
</feature>
<evidence type="ECO:0000256" key="5">
    <source>
        <dbReference type="ARBA" id="ARBA00023242"/>
    </source>
</evidence>
<dbReference type="FunFam" id="1.10.8.270:FF:000016">
    <property type="entry name" value="TBC1 domain family member 2A"/>
    <property type="match status" value="1"/>
</dbReference>
<dbReference type="Pfam" id="PF00566">
    <property type="entry name" value="RabGAP-TBC"/>
    <property type="match status" value="1"/>
</dbReference>
<name>A0A2P6VBM0_9CHLO</name>
<dbReference type="InterPro" id="IPR035969">
    <property type="entry name" value="Rab-GAP_TBC_sf"/>
</dbReference>
<keyword evidence="3" id="KW-0808">Transferase</keyword>
<dbReference type="Gene3D" id="3.10.110.10">
    <property type="entry name" value="Ubiquitin Conjugating Enzyme"/>
    <property type="match status" value="1"/>
</dbReference>
<comment type="pathway">
    <text evidence="2">Protein modification; protein ubiquitination.</text>
</comment>
<dbReference type="STRING" id="554055.A0A2P6VBM0"/>
<dbReference type="InterPro" id="IPR045132">
    <property type="entry name" value="UBE4"/>
</dbReference>
<evidence type="ECO:0000256" key="4">
    <source>
        <dbReference type="ARBA" id="ARBA00022786"/>
    </source>
</evidence>
<feature type="region of interest" description="Disordered" evidence="6">
    <location>
        <begin position="495"/>
        <end position="522"/>
    </location>
</feature>
<protein>
    <submittedName>
        <fullName evidence="9">TBC1 domain family member 2A</fullName>
    </submittedName>
</protein>
<dbReference type="Proteomes" id="UP000239649">
    <property type="component" value="Unassembled WGS sequence"/>
</dbReference>
<dbReference type="SMART" id="SM00212">
    <property type="entry name" value="UBCc"/>
    <property type="match status" value="1"/>
</dbReference>
<dbReference type="SMART" id="SM00164">
    <property type="entry name" value="TBC"/>
    <property type="match status" value="1"/>
</dbReference>
<dbReference type="InterPro" id="IPR003903">
    <property type="entry name" value="UIM_dom"/>
</dbReference>
<dbReference type="PANTHER" id="PTHR13931">
    <property type="entry name" value="UBIQUITINATION FACTOR E4"/>
    <property type="match status" value="1"/>
</dbReference>
<evidence type="ECO:0000259" key="8">
    <source>
        <dbReference type="PROSITE" id="PS50127"/>
    </source>
</evidence>
<evidence type="ECO:0000313" key="10">
    <source>
        <dbReference type="Proteomes" id="UP000239649"/>
    </source>
</evidence>
<dbReference type="Gene3D" id="1.10.8.270">
    <property type="entry name" value="putative rabgap domain of human tbc1 domain family member 14 like domains"/>
    <property type="match status" value="1"/>
</dbReference>
<dbReference type="PROSITE" id="PS50330">
    <property type="entry name" value="UIM"/>
    <property type="match status" value="1"/>
</dbReference>
<dbReference type="Pfam" id="PF10408">
    <property type="entry name" value="Ufd2P_core"/>
    <property type="match status" value="1"/>
</dbReference>
<dbReference type="InterPro" id="IPR019474">
    <property type="entry name" value="Ub_conjug_fac_E4_core"/>
</dbReference>
<comment type="caution">
    <text evidence="9">The sequence shown here is derived from an EMBL/GenBank/DDBJ whole genome shotgun (WGS) entry which is preliminary data.</text>
</comment>
<reference evidence="9 10" key="1">
    <citation type="journal article" date="2018" name="Plant J.">
        <title>Genome sequences of Chlorella sorokiniana UTEX 1602 and Micractinium conductrix SAG 241.80: implications to maltose excretion by a green alga.</title>
        <authorList>
            <person name="Arriola M.B."/>
            <person name="Velmurugan N."/>
            <person name="Zhang Y."/>
            <person name="Plunkett M.H."/>
            <person name="Hondzo H."/>
            <person name="Barney B.M."/>
        </authorList>
    </citation>
    <scope>NUCLEOTIDE SEQUENCE [LARGE SCALE GENOMIC DNA]</scope>
    <source>
        <strain evidence="9 10">SAG 241.80</strain>
    </source>
</reference>
<dbReference type="GO" id="GO:0000209">
    <property type="term" value="P:protein polyubiquitination"/>
    <property type="evidence" value="ECO:0007669"/>
    <property type="project" value="TreeGrafter"/>
</dbReference>
<dbReference type="InterPro" id="IPR000608">
    <property type="entry name" value="UBC"/>
</dbReference>
<dbReference type="GO" id="GO:0036503">
    <property type="term" value="P:ERAD pathway"/>
    <property type="evidence" value="ECO:0007669"/>
    <property type="project" value="InterPro"/>
</dbReference>
<dbReference type="GO" id="GO:0006511">
    <property type="term" value="P:ubiquitin-dependent protein catabolic process"/>
    <property type="evidence" value="ECO:0007669"/>
    <property type="project" value="InterPro"/>
</dbReference>
<dbReference type="InterPro" id="IPR000195">
    <property type="entry name" value="Rab-GAP-TBC_dom"/>
</dbReference>
<gene>
    <name evidence="9" type="ORF">C2E20_5154</name>
</gene>
<keyword evidence="10" id="KW-1185">Reference proteome</keyword>
<dbReference type="OrthoDB" id="47801at2759"/>
<organism evidence="9 10">
    <name type="scientific">Micractinium conductrix</name>
    <dbReference type="NCBI Taxonomy" id="554055"/>
    <lineage>
        <taxon>Eukaryota</taxon>
        <taxon>Viridiplantae</taxon>
        <taxon>Chlorophyta</taxon>
        <taxon>core chlorophytes</taxon>
        <taxon>Trebouxiophyceae</taxon>
        <taxon>Chlorellales</taxon>
        <taxon>Chlorellaceae</taxon>
        <taxon>Chlorella clade</taxon>
        <taxon>Micractinium</taxon>
    </lineage>
</organism>
<feature type="compositionally biased region" description="Low complexity" evidence="6">
    <location>
        <begin position="506"/>
        <end position="522"/>
    </location>
</feature>
<evidence type="ECO:0000259" key="7">
    <source>
        <dbReference type="PROSITE" id="PS50086"/>
    </source>
</evidence>
<dbReference type="PROSITE" id="PS50127">
    <property type="entry name" value="UBC_2"/>
    <property type="match status" value="1"/>
</dbReference>
<evidence type="ECO:0000256" key="6">
    <source>
        <dbReference type="SAM" id="MobiDB-lite"/>
    </source>
</evidence>
<dbReference type="CDD" id="cd23810">
    <property type="entry name" value="UBCc_BIRC6"/>
    <property type="match status" value="1"/>
</dbReference>
<dbReference type="GO" id="GO:0034450">
    <property type="term" value="F:ubiquitin-ubiquitin ligase activity"/>
    <property type="evidence" value="ECO:0007669"/>
    <property type="project" value="InterPro"/>
</dbReference>
<dbReference type="GO" id="GO:0005737">
    <property type="term" value="C:cytoplasm"/>
    <property type="evidence" value="ECO:0007669"/>
    <property type="project" value="TreeGrafter"/>
</dbReference>
<dbReference type="InterPro" id="IPR016135">
    <property type="entry name" value="UBQ-conjugating_enzyme/RWD"/>
</dbReference>
<keyword evidence="5" id="KW-0539">Nucleus</keyword>
<dbReference type="GO" id="GO:0000151">
    <property type="term" value="C:ubiquitin ligase complex"/>
    <property type="evidence" value="ECO:0007669"/>
    <property type="project" value="InterPro"/>
</dbReference>
<dbReference type="Pfam" id="PF00179">
    <property type="entry name" value="UQ_con"/>
    <property type="match status" value="1"/>
</dbReference>
<accession>A0A2P6VBM0</accession>
<dbReference type="GO" id="GO:0005634">
    <property type="term" value="C:nucleus"/>
    <property type="evidence" value="ECO:0007669"/>
    <property type="project" value="UniProtKB-SubCell"/>
</dbReference>
<feature type="region of interest" description="Disordered" evidence="6">
    <location>
        <begin position="606"/>
        <end position="643"/>
    </location>
</feature>